<proteinExistence type="predicted"/>
<dbReference type="GO" id="GO:0008168">
    <property type="term" value="F:methyltransferase activity"/>
    <property type="evidence" value="ECO:0007669"/>
    <property type="project" value="InterPro"/>
</dbReference>
<dbReference type="InterPro" id="IPR000241">
    <property type="entry name" value="RlmKL-like_Mtase"/>
</dbReference>
<feature type="non-terminal residue" evidence="2">
    <location>
        <position position="55"/>
    </location>
</feature>
<reference evidence="2" key="1">
    <citation type="journal article" date="2013" name="Environ. Microbiol.">
        <title>Microbiota from the distal guts of lean and obese adolescents exhibit partial functional redundancy besides clear differences in community structure.</title>
        <authorList>
            <person name="Ferrer M."/>
            <person name="Ruiz A."/>
            <person name="Lanza F."/>
            <person name="Haange S.B."/>
            <person name="Oberbach A."/>
            <person name="Till H."/>
            <person name="Bargiela R."/>
            <person name="Campoy C."/>
            <person name="Segura M.T."/>
            <person name="Richter M."/>
            <person name="von Bergen M."/>
            <person name="Seifert J."/>
            <person name="Suarez A."/>
        </authorList>
    </citation>
    <scope>NUCLEOTIDE SEQUENCE</scope>
</reference>
<gene>
    <name evidence="2" type="ORF">LEA_04295</name>
</gene>
<dbReference type="InterPro" id="IPR002052">
    <property type="entry name" value="DNA_methylase_N6_adenine_CS"/>
</dbReference>
<protein>
    <recommendedName>
        <fullName evidence="1">Ribosomal RNA large subunit methyltransferase K/L-like methyltransferase domain-containing protein</fullName>
    </recommendedName>
</protein>
<sequence>MKTPKRRALKSKIRIDAADIADFKPTPGSIVICNPPYGERMLDIREAEQLYTIMG</sequence>
<dbReference type="Pfam" id="PF01170">
    <property type="entry name" value="UPF0020"/>
    <property type="match status" value="1"/>
</dbReference>
<dbReference type="EMBL" id="AJWY01002833">
    <property type="protein sequence ID" value="EKC77199.1"/>
    <property type="molecule type" value="Genomic_DNA"/>
</dbReference>
<dbReference type="GO" id="GO:0032259">
    <property type="term" value="P:methylation"/>
    <property type="evidence" value="ECO:0007669"/>
    <property type="project" value="InterPro"/>
</dbReference>
<accession>K1UAZ0</accession>
<comment type="caution">
    <text evidence="2">The sequence shown here is derived from an EMBL/GenBank/DDBJ whole genome shotgun (WGS) entry which is preliminary data.</text>
</comment>
<organism evidence="2">
    <name type="scientific">human gut metagenome</name>
    <dbReference type="NCBI Taxonomy" id="408170"/>
    <lineage>
        <taxon>unclassified sequences</taxon>
        <taxon>metagenomes</taxon>
        <taxon>organismal metagenomes</taxon>
    </lineage>
</organism>
<name>K1UAZ0_9ZZZZ</name>
<evidence type="ECO:0000259" key="1">
    <source>
        <dbReference type="Pfam" id="PF01170"/>
    </source>
</evidence>
<evidence type="ECO:0000313" key="2">
    <source>
        <dbReference type="EMBL" id="EKC77199.1"/>
    </source>
</evidence>
<dbReference type="AlphaFoldDB" id="K1UAZ0"/>
<feature type="domain" description="Ribosomal RNA large subunit methyltransferase K/L-like methyltransferase" evidence="1">
    <location>
        <begin position="9"/>
        <end position="54"/>
    </location>
</feature>
<dbReference type="PROSITE" id="PS00092">
    <property type="entry name" value="N6_MTASE"/>
    <property type="match status" value="1"/>
</dbReference>
<dbReference type="InterPro" id="IPR029063">
    <property type="entry name" value="SAM-dependent_MTases_sf"/>
</dbReference>
<dbReference type="Gene3D" id="3.40.50.150">
    <property type="entry name" value="Vaccinia Virus protein VP39"/>
    <property type="match status" value="1"/>
</dbReference>
<dbReference type="GO" id="GO:0003676">
    <property type="term" value="F:nucleic acid binding"/>
    <property type="evidence" value="ECO:0007669"/>
    <property type="project" value="InterPro"/>
</dbReference>